<dbReference type="Gene3D" id="3.40.50.300">
    <property type="entry name" value="P-loop containing nucleotide triphosphate hydrolases"/>
    <property type="match status" value="1"/>
</dbReference>
<dbReference type="SUPFAM" id="SSF52540">
    <property type="entry name" value="P-loop containing nucleoside triphosphate hydrolases"/>
    <property type="match status" value="1"/>
</dbReference>
<proteinExistence type="inferred from homology"/>
<protein>
    <submittedName>
        <fullName evidence="4">Sulfotransferase domain-containing protein</fullName>
    </submittedName>
</protein>
<dbReference type="Proteomes" id="UP000315252">
    <property type="component" value="Unassembled WGS sequence"/>
</dbReference>
<dbReference type="GO" id="GO:0008146">
    <property type="term" value="F:sulfotransferase activity"/>
    <property type="evidence" value="ECO:0007669"/>
    <property type="project" value="InterPro"/>
</dbReference>
<evidence type="ECO:0000259" key="3">
    <source>
        <dbReference type="Pfam" id="PF00685"/>
    </source>
</evidence>
<dbReference type="PANTHER" id="PTHR11783">
    <property type="entry name" value="SULFOTRANSFERASE SULT"/>
    <property type="match status" value="1"/>
</dbReference>
<name>A0A545U3D3_9PROT</name>
<dbReference type="AlphaFoldDB" id="A0A545U3D3"/>
<accession>A0A545U3D3</accession>
<dbReference type="Pfam" id="PF00685">
    <property type="entry name" value="Sulfotransfer_1"/>
    <property type="match status" value="1"/>
</dbReference>
<dbReference type="EMBL" id="VHSH01000001">
    <property type="protein sequence ID" value="TQV83923.1"/>
    <property type="molecule type" value="Genomic_DNA"/>
</dbReference>
<gene>
    <name evidence="4" type="ORF">FKG95_00890</name>
</gene>
<keyword evidence="2 4" id="KW-0808">Transferase</keyword>
<evidence type="ECO:0000256" key="2">
    <source>
        <dbReference type="ARBA" id="ARBA00022679"/>
    </source>
</evidence>
<reference evidence="4 5" key="1">
    <citation type="submission" date="2019-06" db="EMBL/GenBank/DDBJ databases">
        <title>Whole genome sequence for Rhodospirillaceae sp. R148.</title>
        <authorList>
            <person name="Wang G."/>
        </authorList>
    </citation>
    <scope>NUCLEOTIDE SEQUENCE [LARGE SCALE GENOMIC DNA]</scope>
    <source>
        <strain evidence="4 5">R148</strain>
    </source>
</reference>
<comment type="similarity">
    <text evidence="1">Belongs to the sulfotransferase 1 family.</text>
</comment>
<dbReference type="InterPro" id="IPR000863">
    <property type="entry name" value="Sulfotransferase_dom"/>
</dbReference>
<dbReference type="OrthoDB" id="9804504at2"/>
<dbReference type="InterPro" id="IPR027417">
    <property type="entry name" value="P-loop_NTPase"/>
</dbReference>
<evidence type="ECO:0000313" key="5">
    <source>
        <dbReference type="Proteomes" id="UP000315252"/>
    </source>
</evidence>
<feature type="domain" description="Sulfotransferase" evidence="3">
    <location>
        <begin position="31"/>
        <end position="286"/>
    </location>
</feature>
<comment type="caution">
    <text evidence="4">The sequence shown here is derived from an EMBL/GenBank/DDBJ whole genome shotgun (WGS) entry which is preliminary data.</text>
</comment>
<evidence type="ECO:0000313" key="4">
    <source>
        <dbReference type="EMBL" id="TQV83923.1"/>
    </source>
</evidence>
<evidence type="ECO:0000256" key="1">
    <source>
        <dbReference type="ARBA" id="ARBA00005771"/>
    </source>
</evidence>
<sequence length="298" mass="34763">MDNLTWPEKTRELHNHHIDSSVWNDFAFRNDDIVIATYAKSGATWLQQIVGQLIFKGRPKVPVAQISPWVDLRVPPKEVKLAELEKQKHRRFVKTHLPVDALVFSPKAKYIYVGRDGRDIAWSLHNHHANASQLWYDLLNDTPGREGPPIERPSHSVRQYYYDWIESNGYPFWPFWENVRSWWQVRDLPNVLLVHFTDMKADLPGEIRRIAAFLEIPVKKENWDAILEHCGFDYMREHAAPIVAMGGAFWEGGAKTFLHKGENGRWRDVLSAEDNMAYRQRAEEELGPDCATWLLGER</sequence>
<organism evidence="4 5">
    <name type="scientific">Denitrobaculum tricleocarpae</name>
    <dbReference type="NCBI Taxonomy" id="2591009"/>
    <lineage>
        <taxon>Bacteria</taxon>
        <taxon>Pseudomonadati</taxon>
        <taxon>Pseudomonadota</taxon>
        <taxon>Alphaproteobacteria</taxon>
        <taxon>Rhodospirillales</taxon>
        <taxon>Rhodospirillaceae</taxon>
        <taxon>Denitrobaculum</taxon>
    </lineage>
</organism>
<keyword evidence="5" id="KW-1185">Reference proteome</keyword>